<dbReference type="EMBL" id="JARPUR010000002">
    <property type="protein sequence ID" value="KAK4883487.1"/>
    <property type="molecule type" value="Genomic_DNA"/>
</dbReference>
<evidence type="ECO:0000313" key="16">
    <source>
        <dbReference type="Proteomes" id="UP001353858"/>
    </source>
</evidence>
<evidence type="ECO:0000256" key="6">
    <source>
        <dbReference type="ARBA" id="ARBA00022824"/>
    </source>
</evidence>
<keyword evidence="16" id="KW-1185">Reference proteome</keyword>
<feature type="domain" description="Glycoside hydrolase family 31 TIM barrel" evidence="12">
    <location>
        <begin position="291"/>
        <end position="617"/>
    </location>
</feature>
<dbReference type="InterPro" id="IPR017853">
    <property type="entry name" value="GH"/>
</dbReference>
<feature type="domain" description="Glycoside hydrolase family 31 N-terminal" evidence="13">
    <location>
        <begin position="72"/>
        <end position="247"/>
    </location>
</feature>
<dbReference type="Gene3D" id="3.20.20.80">
    <property type="entry name" value="Glycosidases"/>
    <property type="match status" value="1"/>
</dbReference>
<dbReference type="Gene3D" id="2.60.40.1760">
    <property type="entry name" value="glycosyl hydrolase (family 31)"/>
    <property type="match status" value="1"/>
</dbReference>
<evidence type="ECO:0000256" key="2">
    <source>
        <dbReference type="ARBA" id="ARBA00004833"/>
    </source>
</evidence>
<dbReference type="SUPFAM" id="SSF51011">
    <property type="entry name" value="Glycosyl hydrolase domain"/>
    <property type="match status" value="1"/>
</dbReference>
<gene>
    <name evidence="15" type="ORF">RN001_006806</name>
</gene>
<dbReference type="Proteomes" id="UP001353858">
    <property type="component" value="Unassembled WGS sequence"/>
</dbReference>
<evidence type="ECO:0000256" key="10">
    <source>
        <dbReference type="RuleBase" id="RU361185"/>
    </source>
</evidence>
<feature type="chain" id="PRO_5042842542" description="Glucosidase II subunit alpha" evidence="11">
    <location>
        <begin position="22"/>
        <end position="855"/>
    </location>
</feature>
<dbReference type="GO" id="GO:0005783">
    <property type="term" value="C:endoplasmic reticulum"/>
    <property type="evidence" value="ECO:0007669"/>
    <property type="project" value="UniProtKB-SubCell"/>
</dbReference>
<dbReference type="InterPro" id="IPR025887">
    <property type="entry name" value="Glyco_hydro_31_N_dom"/>
</dbReference>
<dbReference type="Pfam" id="PF21365">
    <property type="entry name" value="Glyco_hydro_31_3rd"/>
    <property type="match status" value="1"/>
</dbReference>
<evidence type="ECO:0000256" key="4">
    <source>
        <dbReference type="ARBA" id="ARBA00022729"/>
    </source>
</evidence>
<dbReference type="CDD" id="cd14752">
    <property type="entry name" value="GH31_N"/>
    <property type="match status" value="1"/>
</dbReference>
<feature type="domain" description="Glycosyl hydrolase family 31 C-terminal" evidence="14">
    <location>
        <begin position="626"/>
        <end position="716"/>
    </location>
</feature>
<dbReference type="GO" id="GO:0005975">
    <property type="term" value="P:carbohydrate metabolic process"/>
    <property type="evidence" value="ECO:0007669"/>
    <property type="project" value="InterPro"/>
</dbReference>
<evidence type="ECO:0000259" key="13">
    <source>
        <dbReference type="Pfam" id="PF13802"/>
    </source>
</evidence>
<comment type="caution">
    <text evidence="15">The sequence shown here is derived from an EMBL/GenBank/DDBJ whole genome shotgun (WGS) entry which is preliminary data.</text>
</comment>
<dbReference type="Pfam" id="PF01055">
    <property type="entry name" value="Glyco_hydro_31_2nd"/>
    <property type="match status" value="1"/>
</dbReference>
<comment type="subcellular location">
    <subcellularLocation>
        <location evidence="1">Endoplasmic reticulum</location>
    </subcellularLocation>
</comment>
<keyword evidence="8 10" id="KW-0326">Glycosidase</keyword>
<accession>A0AAN7SIT0</accession>
<dbReference type="PANTHER" id="PTHR22762:SF54">
    <property type="entry name" value="BCDNA.GH04962"/>
    <property type="match status" value="1"/>
</dbReference>
<evidence type="ECO:0000313" key="15">
    <source>
        <dbReference type="EMBL" id="KAK4883487.1"/>
    </source>
</evidence>
<dbReference type="GO" id="GO:0006491">
    <property type="term" value="P:N-glycan processing"/>
    <property type="evidence" value="ECO:0007669"/>
    <property type="project" value="TreeGrafter"/>
</dbReference>
<dbReference type="InterPro" id="IPR011013">
    <property type="entry name" value="Gal_mutarotase_sf_dom"/>
</dbReference>
<dbReference type="GO" id="GO:0030246">
    <property type="term" value="F:carbohydrate binding"/>
    <property type="evidence" value="ECO:0007669"/>
    <property type="project" value="InterPro"/>
</dbReference>
<evidence type="ECO:0000256" key="8">
    <source>
        <dbReference type="ARBA" id="ARBA00023295"/>
    </source>
</evidence>
<evidence type="ECO:0000256" key="7">
    <source>
        <dbReference type="ARBA" id="ARBA00023180"/>
    </source>
</evidence>
<proteinExistence type="inferred from homology"/>
<dbReference type="PANTHER" id="PTHR22762">
    <property type="entry name" value="ALPHA-GLUCOSIDASE"/>
    <property type="match status" value="1"/>
</dbReference>
<name>A0AAN7SIT0_9COLE</name>
<dbReference type="AlphaFoldDB" id="A0AAN7SIT0"/>
<dbReference type="GO" id="GO:0090599">
    <property type="term" value="F:alpha-glucosidase activity"/>
    <property type="evidence" value="ECO:0007669"/>
    <property type="project" value="UniProtKB-ARBA"/>
</dbReference>
<dbReference type="InterPro" id="IPR013780">
    <property type="entry name" value="Glyco_hydro_b"/>
</dbReference>
<feature type="signal peptide" evidence="11">
    <location>
        <begin position="1"/>
        <end position="21"/>
    </location>
</feature>
<keyword evidence="5 10" id="KW-0378">Hydrolase</keyword>
<dbReference type="Gene3D" id="2.60.40.1180">
    <property type="entry name" value="Golgi alpha-mannosidase II"/>
    <property type="match status" value="2"/>
</dbReference>
<evidence type="ECO:0000256" key="9">
    <source>
        <dbReference type="ARBA" id="ARBA00042895"/>
    </source>
</evidence>
<keyword evidence="4 11" id="KW-0732">Signal</keyword>
<sequence length="855" mass="97998">MITKLLLVLLVATEISQVVSWKRCDETFCNTVRKSPEGIEQRYYVESTSLVDKTVKAILKTDKPLGAPKLVLSINVYDNEIVHMFIDEDGTQTKRFRPTIALNNNLTQSSIILDDQSTVANGQAGIIRFEMTKNPFNVKIFYGERLFSEINPKNNFVFESLNNKVIAMGVTLHEVERAYGLPEHAEHLALKSTIKTGDPYRHFNVDYGHYQLESRESLYGTIGVLYGHGTKHSCGVFWLNAAQTWIDLETAPNNMEAFFMSESGVVDLFVLPGPTLPEAVQQYAKLTGTAPLPQYFALGYHQSRYSYMTQDEVLNVVNNFESHNMPVDVLWLDIDYTDQKMYFTWDPERFSSPQTLIDTLEATNRKLVAIIDPHIKVQQGYMVHDEATKQKYYVKAKDSQTAFEGECWPGLSSYLDFLNPDALEYYSSLYSQYYFNNTNVHLWNDMNEPAVFNAGADENTMPLSAVHYGGWEHRDVHNIYGFYQTVGTKKGMLSSKPDLRPFILTRSHFAGIQRYAAVWTGDNAATWKYLQMSFPMCLTEALAGVSFCGADVGGFFEIPEDQLYQRWYQAGAWLPFYRGHSTIDVPRREPYLFNDYVQHRVRTALFQRYAHMPVWYTTFYEHEITGEPVIRPITYHYPQDADALSIENEILLGKNILAAPVLEQGVVEYKIYLPGGQEEIWFNIDEDYKRYYGIGYQLISVTLDSVPIFYRSGSIITRKDVQRLTSVDTHQDPFALYICLDDSRNAEGRLYVDDYYSFSYTQNEFLYVNFSFSNNTLSFNHISNTKYAKAAKVSEIIFVNSKSYPVSAVHIIDGKSKILSATFAEGKHTYVVKDFNVSLDEPSTIEFTFKDSSLQ</sequence>
<keyword evidence="7" id="KW-0325">Glycoprotein</keyword>
<evidence type="ECO:0000256" key="3">
    <source>
        <dbReference type="ARBA" id="ARBA00007806"/>
    </source>
</evidence>
<dbReference type="InterPro" id="IPR000322">
    <property type="entry name" value="Glyco_hydro_31_TIM"/>
</dbReference>
<evidence type="ECO:0000256" key="5">
    <source>
        <dbReference type="ARBA" id="ARBA00022801"/>
    </source>
</evidence>
<protein>
    <recommendedName>
        <fullName evidence="9">Glucosidase II subunit alpha</fullName>
    </recommendedName>
</protein>
<comment type="pathway">
    <text evidence="2">Glycan metabolism; N-glycan metabolism.</text>
</comment>
<dbReference type="CDD" id="cd06603">
    <property type="entry name" value="GH31_GANC_GANAB_alpha"/>
    <property type="match status" value="1"/>
</dbReference>
<organism evidence="15 16">
    <name type="scientific">Aquatica leii</name>
    <dbReference type="NCBI Taxonomy" id="1421715"/>
    <lineage>
        <taxon>Eukaryota</taxon>
        <taxon>Metazoa</taxon>
        <taxon>Ecdysozoa</taxon>
        <taxon>Arthropoda</taxon>
        <taxon>Hexapoda</taxon>
        <taxon>Insecta</taxon>
        <taxon>Pterygota</taxon>
        <taxon>Neoptera</taxon>
        <taxon>Endopterygota</taxon>
        <taxon>Coleoptera</taxon>
        <taxon>Polyphaga</taxon>
        <taxon>Elateriformia</taxon>
        <taxon>Elateroidea</taxon>
        <taxon>Lampyridae</taxon>
        <taxon>Luciolinae</taxon>
        <taxon>Aquatica</taxon>
    </lineage>
</organism>
<dbReference type="SUPFAM" id="SSF74650">
    <property type="entry name" value="Galactose mutarotase-like"/>
    <property type="match status" value="1"/>
</dbReference>
<dbReference type="Pfam" id="PF13802">
    <property type="entry name" value="Gal_mutarotas_2"/>
    <property type="match status" value="1"/>
</dbReference>
<dbReference type="InterPro" id="IPR048395">
    <property type="entry name" value="Glyco_hydro_31_C"/>
</dbReference>
<evidence type="ECO:0000259" key="12">
    <source>
        <dbReference type="Pfam" id="PF01055"/>
    </source>
</evidence>
<comment type="similarity">
    <text evidence="3 10">Belongs to the glycosyl hydrolase 31 family.</text>
</comment>
<evidence type="ECO:0000259" key="14">
    <source>
        <dbReference type="Pfam" id="PF21365"/>
    </source>
</evidence>
<keyword evidence="6" id="KW-0256">Endoplasmic reticulum</keyword>
<dbReference type="SUPFAM" id="SSF51445">
    <property type="entry name" value="(Trans)glycosidases"/>
    <property type="match status" value="1"/>
</dbReference>
<evidence type="ECO:0000256" key="11">
    <source>
        <dbReference type="SAM" id="SignalP"/>
    </source>
</evidence>
<reference evidence="16" key="1">
    <citation type="submission" date="2023-01" db="EMBL/GenBank/DDBJ databases">
        <title>Key to firefly adult light organ development and bioluminescence: homeobox transcription factors regulate luciferase expression and transportation to peroxisome.</title>
        <authorList>
            <person name="Fu X."/>
        </authorList>
    </citation>
    <scope>NUCLEOTIDE SEQUENCE [LARGE SCALE GENOMIC DNA]</scope>
</reference>
<evidence type="ECO:0000256" key="1">
    <source>
        <dbReference type="ARBA" id="ARBA00004240"/>
    </source>
</evidence>